<dbReference type="AlphaFoldDB" id="A0A7W7SJI4"/>
<name>A0A7W7SJI4_9ACTN</name>
<dbReference type="EMBL" id="JACHJR010000001">
    <property type="protein sequence ID" value="MBB4951590.1"/>
    <property type="molecule type" value="Genomic_DNA"/>
</dbReference>
<feature type="transmembrane region" description="Helical" evidence="1">
    <location>
        <begin position="34"/>
        <end position="53"/>
    </location>
</feature>
<reference evidence="2 3" key="1">
    <citation type="submission" date="2020-08" db="EMBL/GenBank/DDBJ databases">
        <title>Sequencing the genomes of 1000 actinobacteria strains.</title>
        <authorList>
            <person name="Klenk H.-P."/>
        </authorList>
    </citation>
    <scope>NUCLEOTIDE SEQUENCE [LARGE SCALE GENOMIC DNA]</scope>
    <source>
        <strain evidence="2 3">DSM 44786</strain>
    </source>
</reference>
<evidence type="ECO:0000313" key="2">
    <source>
        <dbReference type="EMBL" id="MBB4951590.1"/>
    </source>
</evidence>
<sequence length="271" mass="28800">MGAPAVTDNDRAAAEQLLARTDELRTRVRARTGGAWAVLLGFGLLALAAVPIARHAFNFGADGRDVSVYPVFAYAELTELCVTHAPEAPCSSQEFDGSVLKFVYWGIWFAVLPLAWAAAARWYRLRGESRGIVPRRTTWLFAVGGATVVVLAALAGLLLVRNQHRVMDILENGYASPWYLVGVGLLALGLVERSWITAAAGVAHSALLAAYVAADPGTGLLPWVHEPQPGWADGPQVKALLLAAVLLAAAFARRTADRRLDAPAASSTVAP</sequence>
<proteinExistence type="predicted"/>
<feature type="transmembrane region" description="Helical" evidence="1">
    <location>
        <begin position="196"/>
        <end position="214"/>
    </location>
</feature>
<evidence type="ECO:0000256" key="1">
    <source>
        <dbReference type="SAM" id="Phobius"/>
    </source>
</evidence>
<keyword evidence="1" id="KW-0472">Membrane</keyword>
<protein>
    <submittedName>
        <fullName evidence="2">Uncharacterized protein</fullName>
    </submittedName>
</protein>
<organism evidence="2 3">
    <name type="scientific">Kitasatospora gansuensis</name>
    <dbReference type="NCBI Taxonomy" id="258050"/>
    <lineage>
        <taxon>Bacteria</taxon>
        <taxon>Bacillati</taxon>
        <taxon>Actinomycetota</taxon>
        <taxon>Actinomycetes</taxon>
        <taxon>Kitasatosporales</taxon>
        <taxon>Streptomycetaceae</taxon>
        <taxon>Kitasatospora</taxon>
    </lineage>
</organism>
<feature type="transmembrane region" description="Helical" evidence="1">
    <location>
        <begin position="172"/>
        <end position="191"/>
    </location>
</feature>
<dbReference type="Proteomes" id="UP000573327">
    <property type="component" value="Unassembled WGS sequence"/>
</dbReference>
<feature type="transmembrane region" description="Helical" evidence="1">
    <location>
        <begin position="139"/>
        <end position="160"/>
    </location>
</feature>
<feature type="transmembrane region" description="Helical" evidence="1">
    <location>
        <begin position="102"/>
        <end position="119"/>
    </location>
</feature>
<keyword evidence="3" id="KW-1185">Reference proteome</keyword>
<evidence type="ECO:0000313" key="3">
    <source>
        <dbReference type="Proteomes" id="UP000573327"/>
    </source>
</evidence>
<gene>
    <name evidence="2" type="ORF">F4556_007125</name>
</gene>
<comment type="caution">
    <text evidence="2">The sequence shown here is derived from an EMBL/GenBank/DDBJ whole genome shotgun (WGS) entry which is preliminary data.</text>
</comment>
<keyword evidence="1" id="KW-1133">Transmembrane helix</keyword>
<feature type="transmembrane region" description="Helical" evidence="1">
    <location>
        <begin position="234"/>
        <end position="252"/>
    </location>
</feature>
<accession>A0A7W7SJI4</accession>
<dbReference type="RefSeq" id="WP_246511185.1">
    <property type="nucleotide sequence ID" value="NZ_JACHJR010000001.1"/>
</dbReference>
<keyword evidence="1" id="KW-0812">Transmembrane</keyword>